<dbReference type="InterPro" id="IPR013611">
    <property type="entry name" value="Transp-assoc_OB_typ2"/>
</dbReference>
<dbReference type="AlphaFoldDB" id="T1AZS7"/>
<name>T1AZS7_9ZZZZ</name>
<dbReference type="InterPro" id="IPR047641">
    <property type="entry name" value="ABC_transpr_MalK/UgpC-like"/>
</dbReference>
<dbReference type="Gene3D" id="3.40.50.300">
    <property type="entry name" value="P-loop containing nucleotide triphosphate hydrolases"/>
    <property type="match status" value="1"/>
</dbReference>
<dbReference type="GO" id="GO:0016887">
    <property type="term" value="F:ATP hydrolysis activity"/>
    <property type="evidence" value="ECO:0007669"/>
    <property type="project" value="InterPro"/>
</dbReference>
<dbReference type="Pfam" id="PF08402">
    <property type="entry name" value="TOBE_2"/>
    <property type="match status" value="1"/>
</dbReference>
<dbReference type="PROSITE" id="PS50893">
    <property type="entry name" value="ABC_TRANSPORTER_2"/>
    <property type="match status" value="1"/>
</dbReference>
<keyword evidence="2" id="KW-0547">Nucleotide-binding</keyword>
<gene>
    <name evidence="5" type="ORF">B1A_14708</name>
</gene>
<dbReference type="SMART" id="SM00382">
    <property type="entry name" value="AAA"/>
    <property type="match status" value="1"/>
</dbReference>
<comment type="caution">
    <text evidence="5">The sequence shown here is derived from an EMBL/GenBank/DDBJ whole genome shotgun (WGS) entry which is preliminary data.</text>
</comment>
<dbReference type="GO" id="GO:0055052">
    <property type="term" value="C:ATP-binding cassette (ABC) transporter complex, substrate-binding subunit-containing"/>
    <property type="evidence" value="ECO:0007669"/>
    <property type="project" value="TreeGrafter"/>
</dbReference>
<dbReference type="InterPro" id="IPR003439">
    <property type="entry name" value="ABC_transporter-like_ATP-bd"/>
</dbReference>
<keyword evidence="1" id="KW-0813">Transport</keyword>
<dbReference type="InterPro" id="IPR003593">
    <property type="entry name" value="AAA+_ATPase"/>
</dbReference>
<dbReference type="GO" id="GO:0022857">
    <property type="term" value="F:transmembrane transporter activity"/>
    <property type="evidence" value="ECO:0007669"/>
    <property type="project" value="InterPro"/>
</dbReference>
<dbReference type="PANTHER" id="PTHR43875:SF1">
    <property type="entry name" value="OSMOPROTECTIVE COMPOUNDS UPTAKE ATP-BINDING PROTEIN GGTA"/>
    <property type="match status" value="1"/>
</dbReference>
<feature type="non-terminal residue" evidence="5">
    <location>
        <position position="335"/>
    </location>
</feature>
<keyword evidence="3 5" id="KW-0067">ATP-binding</keyword>
<sequence length="335" mass="37510">MARLELQRVSKIIANSHVVLQDIDCTVNDGELISMVGPSGCGKSTLLRCVAGLEKISYGEILIGNQRVNDLPPQQRNVAMVFQNHALYPHMTVYQNLAFGLRVRRVPRTVADARVRRTAARLGLDALLERYPRELSGGQRQRTALGRAMLREPGVFLLDEPLSSLDIPLRAEMRRELSALHTSLGTTMVYVTHDQSEALSLGQRVVVLAEGQIQQIDTPDGIYKDPRNRFVAGFVGWPPMNFLNGVWLGESGLDTQFVDYGIRPERLMLQTGSSSDVFIAGTLERIESFGGEWQVEISRQGSRVIARVPPDSALRQGTELRLWFHREDLYAFDRA</sequence>
<evidence type="ECO:0000256" key="1">
    <source>
        <dbReference type="ARBA" id="ARBA00022448"/>
    </source>
</evidence>
<evidence type="ECO:0000256" key="2">
    <source>
        <dbReference type="ARBA" id="ARBA00022741"/>
    </source>
</evidence>
<dbReference type="PANTHER" id="PTHR43875">
    <property type="entry name" value="MALTODEXTRIN IMPORT ATP-BINDING PROTEIN MSMX"/>
    <property type="match status" value="1"/>
</dbReference>
<dbReference type="SUPFAM" id="SSF50331">
    <property type="entry name" value="MOP-like"/>
    <property type="match status" value="1"/>
</dbReference>
<dbReference type="Pfam" id="PF00005">
    <property type="entry name" value="ABC_tran"/>
    <property type="match status" value="1"/>
</dbReference>
<feature type="domain" description="ABC transporter" evidence="4">
    <location>
        <begin position="4"/>
        <end position="235"/>
    </location>
</feature>
<dbReference type="EMBL" id="AUZX01010803">
    <property type="protein sequence ID" value="EQD46169.1"/>
    <property type="molecule type" value="Genomic_DNA"/>
</dbReference>
<dbReference type="Gene3D" id="2.40.50.100">
    <property type="match status" value="1"/>
</dbReference>
<dbReference type="InterPro" id="IPR027417">
    <property type="entry name" value="P-loop_NTPase"/>
</dbReference>
<dbReference type="SUPFAM" id="SSF52540">
    <property type="entry name" value="P-loop containing nucleoside triphosphate hydrolases"/>
    <property type="match status" value="1"/>
</dbReference>
<organism evidence="5">
    <name type="scientific">mine drainage metagenome</name>
    <dbReference type="NCBI Taxonomy" id="410659"/>
    <lineage>
        <taxon>unclassified sequences</taxon>
        <taxon>metagenomes</taxon>
        <taxon>ecological metagenomes</taxon>
    </lineage>
</organism>
<protein>
    <submittedName>
        <fullName evidence="5">Sugar ABC transporter (ATP-binding protein)</fullName>
    </submittedName>
</protein>
<accession>T1AZS7</accession>
<dbReference type="GO" id="GO:0005524">
    <property type="term" value="F:ATP binding"/>
    <property type="evidence" value="ECO:0007669"/>
    <property type="project" value="UniProtKB-KW"/>
</dbReference>
<proteinExistence type="predicted"/>
<reference evidence="5" key="2">
    <citation type="journal article" date="2014" name="ISME J.">
        <title>Microbial stratification in low pH oxic and suboxic macroscopic growths along an acid mine drainage.</title>
        <authorList>
            <person name="Mendez-Garcia C."/>
            <person name="Mesa V."/>
            <person name="Sprenger R.R."/>
            <person name="Richter M."/>
            <person name="Diez M.S."/>
            <person name="Solano J."/>
            <person name="Bargiela R."/>
            <person name="Golyshina O.V."/>
            <person name="Manteca A."/>
            <person name="Ramos J.L."/>
            <person name="Gallego J.R."/>
            <person name="Llorente I."/>
            <person name="Martins Dos Santos V.A."/>
            <person name="Jensen O.N."/>
            <person name="Pelaez A.I."/>
            <person name="Sanchez J."/>
            <person name="Ferrer M."/>
        </authorList>
    </citation>
    <scope>NUCLEOTIDE SEQUENCE</scope>
</reference>
<evidence type="ECO:0000259" key="4">
    <source>
        <dbReference type="PROSITE" id="PS50893"/>
    </source>
</evidence>
<dbReference type="InterPro" id="IPR008995">
    <property type="entry name" value="Mo/tungstate-bd_C_term_dom"/>
</dbReference>
<evidence type="ECO:0000313" key="5">
    <source>
        <dbReference type="EMBL" id="EQD46169.1"/>
    </source>
</evidence>
<reference evidence="5" key="1">
    <citation type="submission" date="2013-08" db="EMBL/GenBank/DDBJ databases">
        <authorList>
            <person name="Mendez C."/>
            <person name="Richter M."/>
            <person name="Ferrer M."/>
            <person name="Sanchez J."/>
        </authorList>
    </citation>
    <scope>NUCLEOTIDE SEQUENCE</scope>
</reference>
<dbReference type="FunFam" id="3.40.50.300:FF:000042">
    <property type="entry name" value="Maltose/maltodextrin ABC transporter, ATP-binding protein"/>
    <property type="match status" value="1"/>
</dbReference>
<evidence type="ECO:0000256" key="3">
    <source>
        <dbReference type="ARBA" id="ARBA00022840"/>
    </source>
</evidence>